<keyword evidence="1" id="KW-0677">Repeat</keyword>
<feature type="domain" description="DC1" evidence="2">
    <location>
        <begin position="432"/>
        <end position="483"/>
    </location>
</feature>
<dbReference type="PANTHER" id="PTHR32410">
    <property type="entry name" value="CYSTEINE/HISTIDINE-RICH C1 DOMAIN FAMILY PROTEIN"/>
    <property type="match status" value="1"/>
</dbReference>
<sequence>MADIVHSTHVSYEGHELIICQKVERADYYKHDICCACGLIVFIDRSPYYRCKTCDCKIHKFCAKIPLEMVHDLHPEPEHILTLQSKLNANCYHCKLYARKCASLRSWIPRSRYEDDEETINYHCEDHVVLEYSAATYPQVPQEMKCGVCAKGLDLKFGFYRCRSSCGHYSHVRCETFMIEPFMSILNSSVSSNKSHLYKDLIHLPMDDEFSSLVRRFKEELVARDDREIIWPNVIDHNHKVVHHDHVSSSNSIGVCNGCIEPISSSEPFYSCTSTDCNFLLHKECTKTPRQIEFVADVSLLFDGPNLYEKEFFSIFRCVVCHRPCNGFRYIRYSGENRFHEMRRPPLLFGPIGRLQASKNYSLLDVKCAFLPKHIVHNAHPSHVLVLSRRRYGPCSCCLRDDDPVEFMYRCNTCSYNLHPKCAIYPSTVRHKYDQHPLKLTYGTNTRQSSDESYCEICELELNQRGWFYHCFECSQFFHVTCIPAVDRFSNMKFGGTIKLDCHAHPLTFDRLVLDRTCAYCSEIIDYNKEGVAFQCKECRMYKIHWKCARRVYINQPHDESGILLEPTKLLWKSEA</sequence>
<feature type="domain" description="DC1" evidence="2">
    <location>
        <begin position="379"/>
        <end position="423"/>
    </location>
</feature>
<dbReference type="InterPro" id="IPR013083">
    <property type="entry name" value="Znf_RING/FYVE/PHD"/>
</dbReference>
<proteinExistence type="predicted"/>
<evidence type="ECO:0000256" key="1">
    <source>
        <dbReference type="ARBA" id="ARBA00022737"/>
    </source>
</evidence>
<accession>A0ABD3ATS8</accession>
<dbReference type="AlphaFoldDB" id="A0ABD3ATS8"/>
<name>A0ABD3ATS8_9GENT</name>
<dbReference type="EMBL" id="JBJUIK010000002">
    <property type="protein sequence ID" value="KAL3534409.1"/>
    <property type="molecule type" value="Genomic_DNA"/>
</dbReference>
<evidence type="ECO:0000313" key="3">
    <source>
        <dbReference type="EMBL" id="KAL3534409.1"/>
    </source>
</evidence>
<organism evidence="3 4">
    <name type="scientific">Cinchona calisaya</name>
    <dbReference type="NCBI Taxonomy" id="153742"/>
    <lineage>
        <taxon>Eukaryota</taxon>
        <taxon>Viridiplantae</taxon>
        <taxon>Streptophyta</taxon>
        <taxon>Embryophyta</taxon>
        <taxon>Tracheophyta</taxon>
        <taxon>Spermatophyta</taxon>
        <taxon>Magnoliopsida</taxon>
        <taxon>eudicotyledons</taxon>
        <taxon>Gunneridae</taxon>
        <taxon>Pentapetalae</taxon>
        <taxon>asterids</taxon>
        <taxon>lamiids</taxon>
        <taxon>Gentianales</taxon>
        <taxon>Rubiaceae</taxon>
        <taxon>Cinchonoideae</taxon>
        <taxon>Cinchoneae</taxon>
        <taxon>Cinchona</taxon>
    </lineage>
</organism>
<comment type="caution">
    <text evidence="3">The sequence shown here is derived from an EMBL/GenBank/DDBJ whole genome shotgun (WGS) entry which is preliminary data.</text>
</comment>
<feature type="domain" description="DC1" evidence="2">
    <location>
        <begin position="237"/>
        <end position="285"/>
    </location>
</feature>
<dbReference type="InterPro" id="IPR004146">
    <property type="entry name" value="DC1"/>
</dbReference>
<dbReference type="Gene3D" id="3.30.40.10">
    <property type="entry name" value="Zinc/RING finger domain, C3HC4 (zinc finger)"/>
    <property type="match status" value="1"/>
</dbReference>
<keyword evidence="4" id="KW-1185">Reference proteome</keyword>
<dbReference type="SUPFAM" id="SSF57889">
    <property type="entry name" value="Cysteine-rich domain"/>
    <property type="match status" value="3"/>
</dbReference>
<gene>
    <name evidence="3" type="ORF">ACH5RR_002870</name>
</gene>
<reference evidence="3 4" key="1">
    <citation type="submission" date="2024-11" db="EMBL/GenBank/DDBJ databases">
        <title>A near-complete genome assembly of Cinchona calisaya.</title>
        <authorList>
            <person name="Lian D.C."/>
            <person name="Zhao X.W."/>
            <person name="Wei L."/>
        </authorList>
    </citation>
    <scope>NUCLEOTIDE SEQUENCE [LARGE SCALE GENOMIC DNA]</scope>
    <source>
        <tissue evidence="3">Nenye</tissue>
    </source>
</reference>
<dbReference type="InterPro" id="IPR053192">
    <property type="entry name" value="Vacuole_Formation_Reg"/>
</dbReference>
<dbReference type="InterPro" id="IPR046349">
    <property type="entry name" value="C1-like_sf"/>
</dbReference>
<dbReference type="Pfam" id="PF03107">
    <property type="entry name" value="C1_2"/>
    <property type="match status" value="3"/>
</dbReference>
<protein>
    <recommendedName>
        <fullName evidence="2">DC1 domain-containing protein</fullName>
    </recommendedName>
</protein>
<evidence type="ECO:0000259" key="2">
    <source>
        <dbReference type="Pfam" id="PF03107"/>
    </source>
</evidence>
<evidence type="ECO:0000313" key="4">
    <source>
        <dbReference type="Proteomes" id="UP001630127"/>
    </source>
</evidence>
<dbReference type="Proteomes" id="UP001630127">
    <property type="component" value="Unassembled WGS sequence"/>
</dbReference>